<name>A0AA36JPH7_9DINO</name>
<feature type="coiled-coil region" evidence="1">
    <location>
        <begin position="88"/>
        <end position="115"/>
    </location>
</feature>
<evidence type="ECO:0000313" key="3">
    <source>
        <dbReference type="EMBL" id="CAJ1409346.1"/>
    </source>
</evidence>
<sequence length="717" mass="79645">MATSEEQMKELCKRIAEGIPELEKRFTAVEAKCDSSARSIKEELLERMAALEAKVEAGAGASGGTPAGAAPGHEEVHKRLEAMESATKSEREELAKKLDNNKKELQQLVSSLEAKVEAGPGEDLKKGAEAQIMKKVATRLQDFESQLTSQLSSVATDFDKKLSHVQRGTSTAKPMDGAGAGGGDAGLDTMAEDLDQLKFDVGELKDMMTNSKGEVNHIRRIVLACERDMEDFTAAMDAVNVDLDEMRARVDATHSIITSRQRVEATMTAEISTMRLDIGDIQEALKNHDSWMEDVSNTLQQMQEKEDNTTEDLINLKNEFTAKLDTKVDNVAWKEANDDLDAAVKTVRDMVSSLRLDVDARRRKVDEILATIRHDITSVETNLEESKAKLASDTDHAINALNGRIDFTNKDLSATQESLHTTQNSLSDCFNEVAVVRSDLERSLADTEARVKNDIRQKQQETMEKMGDVEQQSELRAAEASRRLGALDLRMSGVQGGLGEQKRDILKLREEVNGLTVKSASHEVDIQKVGDACKKLDKQRNLDSQNMKAQLDGIHDVLDTKVNEKPFEDVKHCVSSLTKGVVKFAQVVGVFPGPRFDDAEGADAGEADVELLGWEESAETLAFRVDKAWRQRCSQRFRNILDMIAKKADHSVLRLLQISQQHIESQLERVKHERELWKEVVERRQQQPLQLALSMKEPLPPASLPEGSQTARGPFRG</sequence>
<evidence type="ECO:0000313" key="4">
    <source>
        <dbReference type="Proteomes" id="UP001178507"/>
    </source>
</evidence>
<dbReference type="SUPFAM" id="SSF57997">
    <property type="entry name" value="Tropomyosin"/>
    <property type="match status" value="1"/>
</dbReference>
<protein>
    <submittedName>
        <fullName evidence="3">Uncharacterized protein</fullName>
    </submittedName>
</protein>
<feature type="region of interest" description="Disordered" evidence="2">
    <location>
        <begin position="693"/>
        <end position="717"/>
    </location>
</feature>
<proteinExistence type="predicted"/>
<comment type="caution">
    <text evidence="3">The sequence shown here is derived from an EMBL/GenBank/DDBJ whole genome shotgun (WGS) entry which is preliminary data.</text>
</comment>
<accession>A0AA36JPH7</accession>
<dbReference type="AlphaFoldDB" id="A0AA36JPH7"/>
<evidence type="ECO:0000256" key="1">
    <source>
        <dbReference type="SAM" id="Coils"/>
    </source>
</evidence>
<dbReference type="Gene3D" id="1.10.287.1490">
    <property type="match status" value="1"/>
</dbReference>
<organism evidence="3 4">
    <name type="scientific">Effrenium voratum</name>
    <dbReference type="NCBI Taxonomy" id="2562239"/>
    <lineage>
        <taxon>Eukaryota</taxon>
        <taxon>Sar</taxon>
        <taxon>Alveolata</taxon>
        <taxon>Dinophyceae</taxon>
        <taxon>Suessiales</taxon>
        <taxon>Symbiodiniaceae</taxon>
        <taxon>Effrenium</taxon>
    </lineage>
</organism>
<dbReference type="EMBL" id="CAUJNA010003764">
    <property type="protein sequence ID" value="CAJ1409346.1"/>
    <property type="molecule type" value="Genomic_DNA"/>
</dbReference>
<feature type="coiled-coil region" evidence="1">
    <location>
        <begin position="292"/>
        <end position="319"/>
    </location>
</feature>
<reference evidence="3" key="1">
    <citation type="submission" date="2023-08" db="EMBL/GenBank/DDBJ databases">
        <authorList>
            <person name="Chen Y."/>
            <person name="Shah S."/>
            <person name="Dougan E. K."/>
            <person name="Thang M."/>
            <person name="Chan C."/>
        </authorList>
    </citation>
    <scope>NUCLEOTIDE SEQUENCE</scope>
</reference>
<dbReference type="Proteomes" id="UP001178507">
    <property type="component" value="Unassembled WGS sequence"/>
</dbReference>
<gene>
    <name evidence="3" type="ORF">EVOR1521_LOCUS30471</name>
</gene>
<evidence type="ECO:0000256" key="2">
    <source>
        <dbReference type="SAM" id="MobiDB-lite"/>
    </source>
</evidence>
<keyword evidence="1" id="KW-0175">Coiled coil</keyword>
<keyword evidence="4" id="KW-1185">Reference proteome</keyword>